<dbReference type="EMBL" id="JAKKPZ010000116">
    <property type="protein sequence ID" value="KAI1701559.1"/>
    <property type="molecule type" value="Genomic_DNA"/>
</dbReference>
<accession>A0AAD4QUA1</accession>
<dbReference type="PANTHER" id="PTHR21700:SF3">
    <property type="entry name" value="TRANSTHYRETIN-LIKE PROTEIN 5"/>
    <property type="match status" value="1"/>
</dbReference>
<dbReference type="Gene3D" id="2.60.40.3330">
    <property type="match status" value="1"/>
</dbReference>
<dbReference type="Pfam" id="PF01060">
    <property type="entry name" value="TTR-52"/>
    <property type="match status" value="1"/>
</dbReference>
<comment type="subcellular location">
    <subcellularLocation>
        <location evidence="1">Secreted</location>
    </subcellularLocation>
</comment>
<keyword evidence="7" id="KW-1185">Reference proteome</keyword>
<feature type="chain" id="PRO_5042037086" evidence="5">
    <location>
        <begin position="20"/>
        <end position="134"/>
    </location>
</feature>
<proteinExistence type="inferred from homology"/>
<evidence type="ECO:0000256" key="5">
    <source>
        <dbReference type="SAM" id="SignalP"/>
    </source>
</evidence>
<comment type="caution">
    <text evidence="6">The sequence shown here is derived from an EMBL/GenBank/DDBJ whole genome shotgun (WGS) entry which is preliminary data.</text>
</comment>
<name>A0AAD4QUA1_9BILA</name>
<dbReference type="InterPro" id="IPR001534">
    <property type="entry name" value="Transthyretin-like"/>
</dbReference>
<keyword evidence="4 5" id="KW-0732">Signal</keyword>
<gene>
    <name evidence="6" type="ORF">DdX_16034</name>
</gene>
<evidence type="ECO:0000256" key="4">
    <source>
        <dbReference type="ARBA" id="ARBA00022729"/>
    </source>
</evidence>
<sequence length="134" mass="14616">MRSVFFLMILLVLASVMQANLIGRKQAAAAKGILRCKGRPAGGLNVKMYDHDTFTPDDKMAGVVSESDGSFNIAGHKSEVGAVRPDVKIYHKCGHLLEKCYKVRIPSEFVVNGSTPSKTYPMGTIDLENVKNNC</sequence>
<evidence type="ECO:0000313" key="6">
    <source>
        <dbReference type="EMBL" id="KAI1701559.1"/>
    </source>
</evidence>
<dbReference type="PANTHER" id="PTHR21700">
    <property type="entry name" value="TRANSTHYRETIN-LIKE FAMILY PROTEIN-RELATED"/>
    <property type="match status" value="1"/>
</dbReference>
<dbReference type="GO" id="GO:0009986">
    <property type="term" value="C:cell surface"/>
    <property type="evidence" value="ECO:0007669"/>
    <property type="project" value="InterPro"/>
</dbReference>
<evidence type="ECO:0000256" key="1">
    <source>
        <dbReference type="ARBA" id="ARBA00004613"/>
    </source>
</evidence>
<protein>
    <submittedName>
        <fullName evidence="6">Transthyretin-like family domain-containing protein</fullName>
    </submittedName>
</protein>
<evidence type="ECO:0000256" key="3">
    <source>
        <dbReference type="ARBA" id="ARBA00022525"/>
    </source>
</evidence>
<reference evidence="6" key="1">
    <citation type="submission" date="2022-01" db="EMBL/GenBank/DDBJ databases">
        <title>Genome Sequence Resource for Two Populations of Ditylenchus destructor, the Migratory Endoparasitic Phytonematode.</title>
        <authorList>
            <person name="Zhang H."/>
            <person name="Lin R."/>
            <person name="Xie B."/>
        </authorList>
    </citation>
    <scope>NUCLEOTIDE SEQUENCE</scope>
    <source>
        <strain evidence="6">BazhouSP</strain>
    </source>
</reference>
<dbReference type="InterPro" id="IPR038479">
    <property type="entry name" value="Transthyretin-like_sf"/>
</dbReference>
<evidence type="ECO:0000313" key="7">
    <source>
        <dbReference type="Proteomes" id="UP001201812"/>
    </source>
</evidence>
<comment type="similarity">
    <text evidence="2">Belongs to the nematode transthyretin-like family.</text>
</comment>
<keyword evidence="3" id="KW-0964">Secreted</keyword>
<dbReference type="Proteomes" id="UP001201812">
    <property type="component" value="Unassembled WGS sequence"/>
</dbReference>
<organism evidence="6 7">
    <name type="scientific">Ditylenchus destructor</name>
    <dbReference type="NCBI Taxonomy" id="166010"/>
    <lineage>
        <taxon>Eukaryota</taxon>
        <taxon>Metazoa</taxon>
        <taxon>Ecdysozoa</taxon>
        <taxon>Nematoda</taxon>
        <taxon>Chromadorea</taxon>
        <taxon>Rhabditida</taxon>
        <taxon>Tylenchina</taxon>
        <taxon>Tylenchomorpha</taxon>
        <taxon>Sphaerularioidea</taxon>
        <taxon>Anguinidae</taxon>
        <taxon>Anguininae</taxon>
        <taxon>Ditylenchus</taxon>
    </lineage>
</organism>
<dbReference type="AlphaFoldDB" id="A0AAD4QUA1"/>
<evidence type="ECO:0000256" key="2">
    <source>
        <dbReference type="ARBA" id="ARBA00010112"/>
    </source>
</evidence>
<feature type="signal peptide" evidence="5">
    <location>
        <begin position="1"/>
        <end position="19"/>
    </location>
</feature>
<dbReference type="GO" id="GO:0005576">
    <property type="term" value="C:extracellular region"/>
    <property type="evidence" value="ECO:0007669"/>
    <property type="project" value="UniProtKB-SubCell"/>
</dbReference>